<organism evidence="7 8">
    <name type="scientific">Papiliotrema laurentii</name>
    <name type="common">Cryptococcus laurentii</name>
    <dbReference type="NCBI Taxonomy" id="5418"/>
    <lineage>
        <taxon>Eukaryota</taxon>
        <taxon>Fungi</taxon>
        <taxon>Dikarya</taxon>
        <taxon>Basidiomycota</taxon>
        <taxon>Agaricomycotina</taxon>
        <taxon>Tremellomycetes</taxon>
        <taxon>Tremellales</taxon>
        <taxon>Rhynchogastremaceae</taxon>
        <taxon>Papiliotrema</taxon>
    </lineage>
</organism>
<dbReference type="Pfam" id="PF01940">
    <property type="entry name" value="DUF92"/>
    <property type="match status" value="1"/>
</dbReference>
<gene>
    <name evidence="7" type="ORF">DB88DRAFT_164433</name>
</gene>
<feature type="transmembrane region" description="Helical" evidence="6">
    <location>
        <begin position="176"/>
        <end position="199"/>
    </location>
</feature>
<evidence type="ECO:0000256" key="1">
    <source>
        <dbReference type="ARBA" id="ARBA00004141"/>
    </source>
</evidence>
<dbReference type="InterPro" id="IPR002794">
    <property type="entry name" value="DUF92_TMEM19"/>
</dbReference>
<name>A0AAD9FUJ3_PAPLA</name>
<evidence type="ECO:0000256" key="4">
    <source>
        <dbReference type="ARBA" id="ARBA00022989"/>
    </source>
</evidence>
<comment type="caution">
    <text evidence="7">The sequence shown here is derived from an EMBL/GenBank/DDBJ whole genome shotgun (WGS) entry which is preliminary data.</text>
</comment>
<keyword evidence="8" id="KW-1185">Reference proteome</keyword>
<evidence type="ECO:0000256" key="5">
    <source>
        <dbReference type="ARBA" id="ARBA00023136"/>
    </source>
</evidence>
<dbReference type="GO" id="GO:0016020">
    <property type="term" value="C:membrane"/>
    <property type="evidence" value="ECO:0007669"/>
    <property type="project" value="UniProtKB-SubCell"/>
</dbReference>
<feature type="transmembrane region" description="Helical" evidence="6">
    <location>
        <begin position="48"/>
        <end position="68"/>
    </location>
</feature>
<protein>
    <submittedName>
        <fullName evidence="7">Integral membrane protein DUF92-domain-containing protein</fullName>
    </submittedName>
</protein>
<dbReference type="PANTHER" id="PTHR13353:SF5">
    <property type="entry name" value="TRANSMEMBRANE PROTEIN 19"/>
    <property type="match status" value="1"/>
</dbReference>
<dbReference type="EMBL" id="JAODAN010000002">
    <property type="protein sequence ID" value="KAK1926425.1"/>
    <property type="molecule type" value="Genomic_DNA"/>
</dbReference>
<evidence type="ECO:0000256" key="2">
    <source>
        <dbReference type="ARBA" id="ARBA00009012"/>
    </source>
</evidence>
<keyword evidence="4 6" id="KW-1133">Transmembrane helix</keyword>
<keyword evidence="5 6" id="KW-0472">Membrane</keyword>
<sequence>MRGSVYPVSLIIATGLASHGLRKGSLSLSGAIAAFLVGYGHLANPVRAFGTALIFFYLAGSRATKVKIHVKAKLEDGPNPLKPGGNRSALQVLSNCLPSLLAALYFRFGLPFSQRYAYCPLDHQLPKQLIYVSLAQLATNFGDTLASELGILSPSPPRYVLTGQPVPPGTNGGVSLYGLVMSAVGGTAISVVMVLTMLLEKSCAGTRWATEMILFGTAAGFLGSLLDTLLGATLQETLYSTKDGKVLTDLSHRPGERVKRIGIGRDILSNSAVNFLSGLIMALAGYYYAS</sequence>
<dbReference type="PANTHER" id="PTHR13353">
    <property type="entry name" value="TRANSMEMBRANE PROTEIN 19"/>
    <property type="match status" value="1"/>
</dbReference>
<reference evidence="7" key="1">
    <citation type="submission" date="2023-02" db="EMBL/GenBank/DDBJ databases">
        <title>Identification and recombinant expression of a fungal hydrolase from Papiliotrema laurentii that hydrolyzes apple cutin and clears colloidal polyester polyurethane.</title>
        <authorList>
            <consortium name="DOE Joint Genome Institute"/>
            <person name="Roman V.A."/>
            <person name="Bojanowski C."/>
            <person name="Crable B.R."/>
            <person name="Wagner D.N."/>
            <person name="Hung C.S."/>
            <person name="Nadeau L.J."/>
            <person name="Schratz L."/>
            <person name="Haridas S."/>
            <person name="Pangilinan J."/>
            <person name="Lipzen A."/>
            <person name="Na H."/>
            <person name="Yan M."/>
            <person name="Ng V."/>
            <person name="Grigoriev I.V."/>
            <person name="Spatafora J.W."/>
            <person name="Barlow D."/>
            <person name="Biffinger J."/>
            <person name="Kelley-Loughnane N."/>
            <person name="Varaljay V.A."/>
            <person name="Crookes-Goodson W.J."/>
        </authorList>
    </citation>
    <scope>NUCLEOTIDE SEQUENCE</scope>
    <source>
        <strain evidence="7">5307AH</strain>
    </source>
</reference>
<proteinExistence type="inferred from homology"/>
<accession>A0AAD9FUJ3</accession>
<dbReference type="Proteomes" id="UP001182556">
    <property type="component" value="Unassembled WGS sequence"/>
</dbReference>
<keyword evidence="3 6" id="KW-0812">Transmembrane</keyword>
<feature type="transmembrane region" description="Helical" evidence="6">
    <location>
        <begin position="267"/>
        <end position="289"/>
    </location>
</feature>
<dbReference type="AlphaFoldDB" id="A0AAD9FUJ3"/>
<comment type="subcellular location">
    <subcellularLocation>
        <location evidence="1">Membrane</location>
        <topology evidence="1">Multi-pass membrane protein</topology>
    </subcellularLocation>
</comment>
<evidence type="ECO:0000313" key="7">
    <source>
        <dbReference type="EMBL" id="KAK1926425.1"/>
    </source>
</evidence>
<comment type="similarity">
    <text evidence="2">Belongs to the TMEM19 family.</text>
</comment>
<evidence type="ECO:0000313" key="8">
    <source>
        <dbReference type="Proteomes" id="UP001182556"/>
    </source>
</evidence>
<evidence type="ECO:0000256" key="3">
    <source>
        <dbReference type="ARBA" id="ARBA00022692"/>
    </source>
</evidence>
<evidence type="ECO:0000256" key="6">
    <source>
        <dbReference type="SAM" id="Phobius"/>
    </source>
</evidence>